<dbReference type="SUPFAM" id="SSF53756">
    <property type="entry name" value="UDP-Glycosyltransferase/glycogen phosphorylase"/>
    <property type="match status" value="1"/>
</dbReference>
<evidence type="ECO:0000313" key="4">
    <source>
        <dbReference type="EMBL" id="CAH2053085.1"/>
    </source>
</evidence>
<accession>A0AAU9S2Y3</accession>
<evidence type="ECO:0000313" key="5">
    <source>
        <dbReference type="Proteomes" id="UP000836841"/>
    </source>
</evidence>
<dbReference type="InterPro" id="IPR050481">
    <property type="entry name" value="UDP-glycosyltransf_plant"/>
</dbReference>
<dbReference type="AlphaFoldDB" id="A0AAU9S2Y3"/>
<dbReference type="PANTHER" id="PTHR48048:SF45">
    <property type="entry name" value="GLYCOSYLTRANSFERASE"/>
    <property type="match status" value="1"/>
</dbReference>
<name>A0AAU9S2Y3_THLAR</name>
<evidence type="ECO:0008006" key="6">
    <source>
        <dbReference type="Google" id="ProtNLM"/>
    </source>
</evidence>
<evidence type="ECO:0000256" key="2">
    <source>
        <dbReference type="ARBA" id="ARBA00022676"/>
    </source>
</evidence>
<sequence>MIELVFIPSPGIGHIRSTAEMAKLLVDNDDRVSIFIIVIPARNVSSGDISSACPRSGSRLRYCFLPTRDQSSNDPDQTYISYLESHKSTVRRTVCIIARVSQGRLAIVVEMFCTPMIDIATELCIPAYTYFTSNATYLGLMLHVQHLHDEENFDVTDLRDSDTELDVPALTRRLPAMCLPSVMLSKEWFPNLLRRAKTLRGTKGILVNSLADIEPQAFKFFSGEDQDTPPLYAVGPILRFKNDSDDEKGSEILRWLDEQPPRSVLFLCFGSMGGFTEEQTREIAVALERTGHRFLWSLRLVSPEEIMAGTIPGDCTNLEEVLPEGFLDRTAETGKIIGWAPQVAVLENPAMVEELGLAAEIRREYRRDSLLGEPEIVTAEEIERGINCVMEQDSQMRKKVEETRELLRAALLDGGSSKAAMRMFVNDVVKNIP</sequence>
<organism evidence="4 5">
    <name type="scientific">Thlaspi arvense</name>
    <name type="common">Field penny-cress</name>
    <dbReference type="NCBI Taxonomy" id="13288"/>
    <lineage>
        <taxon>Eukaryota</taxon>
        <taxon>Viridiplantae</taxon>
        <taxon>Streptophyta</taxon>
        <taxon>Embryophyta</taxon>
        <taxon>Tracheophyta</taxon>
        <taxon>Spermatophyta</taxon>
        <taxon>Magnoliopsida</taxon>
        <taxon>eudicotyledons</taxon>
        <taxon>Gunneridae</taxon>
        <taxon>Pentapetalae</taxon>
        <taxon>rosids</taxon>
        <taxon>malvids</taxon>
        <taxon>Brassicales</taxon>
        <taxon>Brassicaceae</taxon>
        <taxon>Thlaspideae</taxon>
        <taxon>Thlaspi</taxon>
    </lineage>
</organism>
<keyword evidence="2" id="KW-0328">Glycosyltransferase</keyword>
<reference evidence="4 5" key="1">
    <citation type="submission" date="2022-03" db="EMBL/GenBank/DDBJ databases">
        <authorList>
            <person name="Nunn A."/>
            <person name="Chopra R."/>
            <person name="Nunn A."/>
            <person name="Contreras Garrido A."/>
        </authorList>
    </citation>
    <scope>NUCLEOTIDE SEQUENCE [LARGE SCALE GENOMIC DNA]</scope>
</reference>
<dbReference type="CDD" id="cd03784">
    <property type="entry name" value="GT1_Gtf-like"/>
    <property type="match status" value="1"/>
</dbReference>
<evidence type="ECO:0000256" key="3">
    <source>
        <dbReference type="ARBA" id="ARBA00022679"/>
    </source>
</evidence>
<dbReference type="PANTHER" id="PTHR48048">
    <property type="entry name" value="GLYCOSYLTRANSFERASE"/>
    <property type="match status" value="1"/>
</dbReference>
<evidence type="ECO:0000256" key="1">
    <source>
        <dbReference type="ARBA" id="ARBA00009995"/>
    </source>
</evidence>
<keyword evidence="5" id="KW-1185">Reference proteome</keyword>
<dbReference type="GO" id="GO:0035251">
    <property type="term" value="F:UDP-glucosyltransferase activity"/>
    <property type="evidence" value="ECO:0007669"/>
    <property type="project" value="InterPro"/>
</dbReference>
<dbReference type="Pfam" id="PF00201">
    <property type="entry name" value="UDPGT"/>
    <property type="match status" value="1"/>
</dbReference>
<keyword evidence="3" id="KW-0808">Transferase</keyword>
<comment type="similarity">
    <text evidence="1">Belongs to the UDP-glycosyltransferase family.</text>
</comment>
<dbReference type="Gene3D" id="3.40.50.2000">
    <property type="entry name" value="Glycogen Phosphorylase B"/>
    <property type="match status" value="3"/>
</dbReference>
<proteinExistence type="inferred from homology"/>
<gene>
    <name evidence="4" type="ORF">TAV2_LOCUS11616</name>
</gene>
<protein>
    <recommendedName>
        <fullName evidence="6">Glycosyltransferase</fullName>
    </recommendedName>
</protein>
<dbReference type="FunFam" id="3.40.50.2000:FF:000056">
    <property type="entry name" value="Glycosyltransferase"/>
    <property type="match status" value="1"/>
</dbReference>
<dbReference type="Proteomes" id="UP000836841">
    <property type="component" value="Chromosome 3"/>
</dbReference>
<dbReference type="InterPro" id="IPR002213">
    <property type="entry name" value="UDP_glucos_trans"/>
</dbReference>
<dbReference type="EMBL" id="OU466859">
    <property type="protein sequence ID" value="CAH2053085.1"/>
    <property type="molecule type" value="Genomic_DNA"/>
</dbReference>